<keyword evidence="2 7" id="KW-0378">Hydrolase</keyword>
<dbReference type="AlphaFoldDB" id="A0A1Q2HRG0"/>
<feature type="domain" description="Glycoside hydrolase family 31 TIM barrel" evidence="4">
    <location>
        <begin position="334"/>
        <end position="417"/>
    </location>
</feature>
<evidence type="ECO:0000259" key="4">
    <source>
        <dbReference type="Pfam" id="PF01055"/>
    </source>
</evidence>
<dbReference type="InterPro" id="IPR035992">
    <property type="entry name" value="Ricin_B-like_lectins"/>
</dbReference>
<dbReference type="SUPFAM" id="SSF51445">
    <property type="entry name" value="(Trans)glycosidases"/>
    <property type="match status" value="1"/>
</dbReference>
<dbReference type="Proteomes" id="UP000188273">
    <property type="component" value="Chromosome"/>
</dbReference>
<dbReference type="Pfam" id="PF01055">
    <property type="entry name" value="Glyco_hydro_31_2nd"/>
    <property type="match status" value="2"/>
</dbReference>
<dbReference type="EMBL" id="CP019633">
    <property type="protein sequence ID" value="AQQ09813.1"/>
    <property type="molecule type" value="Genomic_DNA"/>
</dbReference>
<dbReference type="Pfam" id="PF21365">
    <property type="entry name" value="Glyco_hydro_31_3rd"/>
    <property type="match status" value="1"/>
</dbReference>
<feature type="domain" description="Glycosyl hydrolase family 31 C-terminal" evidence="6">
    <location>
        <begin position="622"/>
        <end position="709"/>
    </location>
</feature>
<feature type="domain" description="DUF5110" evidence="5">
    <location>
        <begin position="725"/>
        <end position="799"/>
    </location>
</feature>
<keyword evidence="3" id="KW-0732">Signal</keyword>
<feature type="chain" id="PRO_5012614175" evidence="3">
    <location>
        <begin position="25"/>
        <end position="862"/>
    </location>
</feature>
<keyword evidence="2 7" id="KW-0326">Glycosidase</keyword>
<sequence precursor="true">MTYNLQKFSASILIIGAIAAVCSAAPKSFITGDVRIQPLSETLVRMEVRGPKGFEDRPTFHIQNRDIGGAEAEKSAENGNIIVKTPAYSVHIPQNAGNLDKAYITDSAGRKIWSKDSDEEYFPIECRWPNSGGGFFYDSGKLLGHAENEDADKFLWKKESSGNWFILKNKATGDYIYLDKDEDFVCCGKPSSIKQAQWQQEPAGRGFARLKNRAHPKYYLHIENKEGFVEYDTKDTKNDTDTPLTGWHSANWRLEKKSRNRRYLPEPTEKTKAWMIADEPRYVPSRWEYNPAPEGLKNNGWDMSNNAEDIYVFLPQGNWKRLRQDFIELTGRTNLVPLYALGGWDSRYYAYTQKYAVNKIKKYQTRDIPLDVFVVDTDWRVGASIGYDINKKLFPDMEKFISDAHRMGKRIVFNDHPEPQAEALEREEVNYRNKGLRGLFDIGLDFWWFDRNWHTCIIPPDGIAKEVFGMYIYDAVTRDYYPHRRPLIMANYDGIDHGKINRPSNIAAHRYSIQWTGDTRSHWNSLKDEIRNAVFAGVYGPFPYLSTDVGGHMGDLTTEQYCRWVQFGTLSPIFRLHSNHRWTRAPWTYDDPSESVVRRFMQMRMRLLPVLYTAARENWETGEPIMKRCDLLYPEFEEAKTNHQYLIGDNILFAPVYEPMKDSPKRSLWLPPGEWINAFTGEVLEGGKTVSAELNLETVPLFVRSGSVIPLAPNMLDTAKKPWDPITLDIYPSSKTAAKAQLYEDDRMSRDYKQGFCRETAFSCKPENGGKVLDVKISEADGTFQNSLKERSWKLRIHKPEGVKTISRVLADGKQISWQLEEKDSAKMPFAVEAGSPDGDIFVITLPKESVYQSRNVKITFE</sequence>
<dbReference type="PANTHER" id="PTHR43863:SF2">
    <property type="entry name" value="MALTASE-GLUCOAMYLASE"/>
    <property type="match status" value="1"/>
</dbReference>
<dbReference type="PANTHER" id="PTHR43863">
    <property type="entry name" value="HYDROLASE, PUTATIVE (AFU_ORTHOLOGUE AFUA_1G03140)-RELATED"/>
    <property type="match status" value="1"/>
</dbReference>
<dbReference type="Gene3D" id="2.60.40.1180">
    <property type="entry name" value="Golgi alpha-mannosidase II"/>
    <property type="match status" value="2"/>
</dbReference>
<dbReference type="GO" id="GO:0005975">
    <property type="term" value="P:carbohydrate metabolic process"/>
    <property type="evidence" value="ECO:0007669"/>
    <property type="project" value="InterPro"/>
</dbReference>
<dbReference type="InterPro" id="IPR013780">
    <property type="entry name" value="Glyco_hydro_b"/>
</dbReference>
<dbReference type="KEGG" id="pbu:L21SP3_01632"/>
<evidence type="ECO:0000259" key="6">
    <source>
        <dbReference type="Pfam" id="PF21365"/>
    </source>
</evidence>
<keyword evidence="8" id="KW-1185">Reference proteome</keyword>
<dbReference type="Gene3D" id="3.20.20.80">
    <property type="entry name" value="Glycosidases"/>
    <property type="match status" value="1"/>
</dbReference>
<dbReference type="OrthoDB" id="176168at2"/>
<evidence type="ECO:0000256" key="2">
    <source>
        <dbReference type="RuleBase" id="RU361185"/>
    </source>
</evidence>
<organism evidence="7 8">
    <name type="scientific">Sedimentisphaera cyanobacteriorum</name>
    <dbReference type="NCBI Taxonomy" id="1940790"/>
    <lineage>
        <taxon>Bacteria</taxon>
        <taxon>Pseudomonadati</taxon>
        <taxon>Planctomycetota</taxon>
        <taxon>Phycisphaerae</taxon>
        <taxon>Sedimentisphaerales</taxon>
        <taxon>Sedimentisphaeraceae</taxon>
        <taxon>Sedimentisphaera</taxon>
    </lineage>
</organism>
<dbReference type="InterPro" id="IPR051816">
    <property type="entry name" value="Glycosyl_Hydrolase_31"/>
</dbReference>
<evidence type="ECO:0000256" key="1">
    <source>
        <dbReference type="ARBA" id="ARBA00007806"/>
    </source>
</evidence>
<reference evidence="8" key="1">
    <citation type="submission" date="2017-02" db="EMBL/GenBank/DDBJ databases">
        <title>Comparative genomics and description of representatives of a novel lineage of planctomycetes thriving in anoxic sediments.</title>
        <authorList>
            <person name="Spring S."/>
            <person name="Bunk B."/>
            <person name="Sproer C."/>
            <person name="Klenk H.-P."/>
        </authorList>
    </citation>
    <scope>NUCLEOTIDE SEQUENCE [LARGE SCALE GENOMIC DNA]</scope>
    <source>
        <strain evidence="8">L21-RPul-D3</strain>
    </source>
</reference>
<feature type="domain" description="Glycoside hydrolase family 31 TIM barrel" evidence="4">
    <location>
        <begin position="432"/>
        <end position="614"/>
    </location>
</feature>
<dbReference type="InterPro" id="IPR017853">
    <property type="entry name" value="GH"/>
</dbReference>
<dbReference type="RefSeq" id="WP_077540459.1">
    <property type="nucleotide sequence ID" value="NZ_CP019633.1"/>
</dbReference>
<name>A0A1Q2HRG0_9BACT</name>
<proteinExistence type="inferred from homology"/>
<dbReference type="EC" id="3.2.1.177" evidence="7"/>
<evidence type="ECO:0000313" key="7">
    <source>
        <dbReference type="EMBL" id="AQQ09813.1"/>
    </source>
</evidence>
<protein>
    <submittedName>
        <fullName evidence="7">Alpha-xylosidase</fullName>
        <ecNumber evidence="7">3.2.1.177</ecNumber>
    </submittedName>
</protein>
<dbReference type="CDD" id="cd23432">
    <property type="entry name" value="beta-trefoil_Ricin_EndoBetaGal-like"/>
    <property type="match status" value="1"/>
</dbReference>
<feature type="signal peptide" evidence="3">
    <location>
        <begin position="1"/>
        <end position="24"/>
    </location>
</feature>
<dbReference type="Gene3D" id="2.80.10.50">
    <property type="match status" value="1"/>
</dbReference>
<comment type="similarity">
    <text evidence="1 2">Belongs to the glycosyl hydrolase 31 family.</text>
</comment>
<accession>A0A1Q2HRG0</accession>
<evidence type="ECO:0000256" key="3">
    <source>
        <dbReference type="SAM" id="SignalP"/>
    </source>
</evidence>
<dbReference type="STRING" id="1940790.L21SP3_01632"/>
<dbReference type="InterPro" id="IPR048395">
    <property type="entry name" value="Glyco_hydro_31_C"/>
</dbReference>
<evidence type="ECO:0000313" key="8">
    <source>
        <dbReference type="Proteomes" id="UP000188273"/>
    </source>
</evidence>
<evidence type="ECO:0000259" key="5">
    <source>
        <dbReference type="Pfam" id="PF17137"/>
    </source>
</evidence>
<dbReference type="Pfam" id="PF17137">
    <property type="entry name" value="DUF5110"/>
    <property type="match status" value="1"/>
</dbReference>
<dbReference type="InterPro" id="IPR033403">
    <property type="entry name" value="DUF5110"/>
</dbReference>
<dbReference type="InterPro" id="IPR000322">
    <property type="entry name" value="Glyco_hydro_31_TIM"/>
</dbReference>
<gene>
    <name evidence="7" type="primary">yicI_2</name>
    <name evidence="7" type="ORF">L21SP3_01632</name>
</gene>
<dbReference type="SUPFAM" id="SSF50370">
    <property type="entry name" value="Ricin B-like lectins"/>
    <property type="match status" value="1"/>
</dbReference>
<dbReference type="GO" id="GO:0061634">
    <property type="term" value="F:alpha-D-xyloside xylohydrolase"/>
    <property type="evidence" value="ECO:0007669"/>
    <property type="project" value="UniProtKB-EC"/>
</dbReference>
<dbReference type="SUPFAM" id="SSF51011">
    <property type="entry name" value="Glycosyl hydrolase domain"/>
    <property type="match status" value="1"/>
</dbReference>